<dbReference type="Gene3D" id="2.30.30.30">
    <property type="match status" value="1"/>
</dbReference>
<dbReference type="FunFam" id="2.30.30.30:FF:000009">
    <property type="entry name" value="60S ribosomal protein L26"/>
    <property type="match status" value="1"/>
</dbReference>
<evidence type="ECO:0000259" key="4">
    <source>
        <dbReference type="SMART" id="SM00739"/>
    </source>
</evidence>
<dbReference type="OrthoDB" id="1688503at2759"/>
<dbReference type="NCBIfam" id="TIGR01080">
    <property type="entry name" value="rplX_A_E"/>
    <property type="match status" value="1"/>
</dbReference>
<evidence type="ECO:0000313" key="5">
    <source>
        <dbReference type="EMBL" id="PVU90307.1"/>
    </source>
</evidence>
<dbReference type="CDD" id="cd06089">
    <property type="entry name" value="KOW_RPL26"/>
    <property type="match status" value="1"/>
</dbReference>
<name>A0A2T9YD82_9FUNG</name>
<dbReference type="GO" id="GO:0003735">
    <property type="term" value="F:structural constituent of ribosome"/>
    <property type="evidence" value="ECO:0007669"/>
    <property type="project" value="InterPro"/>
</dbReference>
<sequence length="101" mass="11309">MSSTLSKDLRAKHNVRSIPVVKGDEVIVTRGTHKGREGKVINVYRKKWVIHIDHLVREKVSGKSAPIGIHPSNVAITTLKINKDREEILKRKAAGREARAN</sequence>
<dbReference type="GO" id="GO:0015934">
    <property type="term" value="C:large ribosomal subunit"/>
    <property type="evidence" value="ECO:0007669"/>
    <property type="project" value="InterPro"/>
</dbReference>
<dbReference type="InterPro" id="IPR005756">
    <property type="entry name" value="Ribosomal_uL24_euk/arc"/>
</dbReference>
<evidence type="ECO:0000256" key="2">
    <source>
        <dbReference type="ARBA" id="ARBA00022980"/>
    </source>
</evidence>
<dbReference type="Pfam" id="PF16906">
    <property type="entry name" value="Ribosomal_L26"/>
    <property type="match status" value="1"/>
</dbReference>
<dbReference type="InterPro" id="IPR008991">
    <property type="entry name" value="Translation_prot_SH3-like_sf"/>
</dbReference>
<dbReference type="EMBL" id="MBFT01000490">
    <property type="protein sequence ID" value="PVU90307.1"/>
    <property type="molecule type" value="Genomic_DNA"/>
</dbReference>
<keyword evidence="3" id="KW-0687">Ribonucleoprotein</keyword>
<keyword evidence="6" id="KW-1185">Reference proteome</keyword>
<dbReference type="InterPro" id="IPR005824">
    <property type="entry name" value="KOW"/>
</dbReference>
<accession>A0A2T9YD82</accession>
<dbReference type="STRING" id="61424.A0A2T9YD82"/>
<reference evidence="5 6" key="1">
    <citation type="journal article" date="2018" name="MBio">
        <title>Comparative Genomics Reveals the Core Gene Toolbox for the Fungus-Insect Symbiosis.</title>
        <authorList>
            <person name="Wang Y."/>
            <person name="Stata M."/>
            <person name="Wang W."/>
            <person name="Stajich J.E."/>
            <person name="White M.M."/>
            <person name="Moncalvo J.M."/>
        </authorList>
    </citation>
    <scope>NUCLEOTIDE SEQUENCE [LARGE SCALE GENOMIC DNA]</scope>
    <source>
        <strain evidence="5 6">AUS-77-4</strain>
    </source>
</reference>
<evidence type="ECO:0000313" key="6">
    <source>
        <dbReference type="Proteomes" id="UP000245699"/>
    </source>
</evidence>
<comment type="similarity">
    <text evidence="1">Belongs to the universal ribosomal protein uL24 family.</text>
</comment>
<protein>
    <recommendedName>
        <fullName evidence="4">KOW domain-containing protein</fullName>
    </recommendedName>
</protein>
<dbReference type="SMART" id="SM00739">
    <property type="entry name" value="KOW"/>
    <property type="match status" value="1"/>
</dbReference>
<dbReference type="SUPFAM" id="SSF50104">
    <property type="entry name" value="Translation proteins SH3-like domain"/>
    <property type="match status" value="1"/>
</dbReference>
<dbReference type="GO" id="GO:0003723">
    <property type="term" value="F:RNA binding"/>
    <property type="evidence" value="ECO:0007669"/>
    <property type="project" value="InterPro"/>
</dbReference>
<dbReference type="GO" id="GO:0006412">
    <property type="term" value="P:translation"/>
    <property type="evidence" value="ECO:0007669"/>
    <property type="project" value="InterPro"/>
</dbReference>
<feature type="domain" description="KOW" evidence="4">
    <location>
        <begin position="19"/>
        <end position="46"/>
    </location>
</feature>
<comment type="caution">
    <text evidence="5">The sequence shown here is derived from an EMBL/GenBank/DDBJ whole genome shotgun (WGS) entry which is preliminary data.</text>
</comment>
<evidence type="ECO:0000256" key="3">
    <source>
        <dbReference type="ARBA" id="ARBA00023274"/>
    </source>
</evidence>
<proteinExistence type="inferred from homology"/>
<dbReference type="Pfam" id="PF00467">
    <property type="entry name" value="KOW"/>
    <property type="match status" value="1"/>
</dbReference>
<dbReference type="InterPro" id="IPR014722">
    <property type="entry name" value="Rib_uL2_dom2"/>
</dbReference>
<gene>
    <name evidence="5" type="ORF">BB559_004698</name>
</gene>
<organism evidence="5 6">
    <name type="scientific">Furculomyces boomerangus</name>
    <dbReference type="NCBI Taxonomy" id="61424"/>
    <lineage>
        <taxon>Eukaryota</taxon>
        <taxon>Fungi</taxon>
        <taxon>Fungi incertae sedis</taxon>
        <taxon>Zoopagomycota</taxon>
        <taxon>Kickxellomycotina</taxon>
        <taxon>Harpellomycetes</taxon>
        <taxon>Harpellales</taxon>
        <taxon>Harpellaceae</taxon>
        <taxon>Furculomyces</taxon>
    </lineage>
</organism>
<keyword evidence="2" id="KW-0689">Ribosomal protein</keyword>
<dbReference type="AlphaFoldDB" id="A0A2T9YD82"/>
<dbReference type="PANTHER" id="PTHR11143">
    <property type="entry name" value="60S RIBOSOMAL PROTEIN L26 FAMILY MEMBER"/>
    <property type="match status" value="1"/>
</dbReference>
<evidence type="ECO:0000256" key="1">
    <source>
        <dbReference type="ARBA" id="ARBA00010618"/>
    </source>
</evidence>
<dbReference type="InterPro" id="IPR041988">
    <property type="entry name" value="Ribosomal_uL24_KOW"/>
</dbReference>
<dbReference type="Proteomes" id="UP000245699">
    <property type="component" value="Unassembled WGS sequence"/>
</dbReference>